<gene>
    <name evidence="1" type="ORF">HNY73_004287</name>
</gene>
<dbReference type="Pfam" id="PF03564">
    <property type="entry name" value="DUF1759"/>
    <property type="match status" value="1"/>
</dbReference>
<name>A0A8T0FRB7_ARGBR</name>
<dbReference type="Proteomes" id="UP000807504">
    <property type="component" value="Unassembled WGS sequence"/>
</dbReference>
<keyword evidence="2" id="KW-1185">Reference proteome</keyword>
<evidence type="ECO:0000313" key="1">
    <source>
        <dbReference type="EMBL" id="KAF8792718.1"/>
    </source>
</evidence>
<proteinExistence type="predicted"/>
<dbReference type="InterPro" id="IPR005312">
    <property type="entry name" value="DUF1759"/>
</dbReference>
<dbReference type="EMBL" id="JABXBU010000003">
    <property type="protein sequence ID" value="KAF8792718.1"/>
    <property type="molecule type" value="Genomic_DNA"/>
</dbReference>
<sequence length="527" mass="60302">MATPDETTNKMAQLKRKRKTIRGNITRFSVEISNIKDDSSIEDVEYTCNRLTTTLNEMKITDNEIHNLLSDEEYENDILQCESYNDNAEFAIFRAKKIIQNKLAPTAATNNFTDLAINNNNLAMNLNPCITTPAIQSYTVKLPTIKLEPFNGDVELWQSFWEQFQSSIDNNPNLSVIDKYVFLRGYSQDEPKRLVDGISIIADTYEATKKLLMDKYGDKNRIIQDHLDFLENLTPIKNPSLTSLNEVFIECNRRLQALRALREDVNSYGRILTPKILRAFPDDICRCWIIFAKRQKISEGNITKLIQFLSEEVEGALTTLKIRGEQSVQYDFKPSTVNLYVNSKNTTPVKKRSPFCAFCDTNGHWPQDCNIVTDINSRKQKLKNSSMIPRLLKSKEKVNGLLSNRVRNGKNVKECVGDSNQIFVIIVMKKNTFHVIAQNADDPSFVLIAGLKGMESRTDQKHPIVHWRVLHKIITELKEQGIVRDNSSEYSSPVLLIKIISPNLVVTDLDTCCTSKGFKEFCMKYDD</sequence>
<dbReference type="PANTHER" id="PTHR22954:SF3">
    <property type="entry name" value="PROTEIN CBG08539"/>
    <property type="match status" value="1"/>
</dbReference>
<reference evidence="1" key="2">
    <citation type="submission" date="2020-06" db="EMBL/GenBank/DDBJ databases">
        <authorList>
            <person name="Sheffer M."/>
        </authorList>
    </citation>
    <scope>NUCLEOTIDE SEQUENCE</scope>
</reference>
<comment type="caution">
    <text evidence="1">The sequence shown here is derived from an EMBL/GenBank/DDBJ whole genome shotgun (WGS) entry which is preliminary data.</text>
</comment>
<protein>
    <submittedName>
        <fullName evidence="1">Uncharacterized protein</fullName>
    </submittedName>
</protein>
<dbReference type="PANTHER" id="PTHR22954">
    <property type="entry name" value="RETROVIRAL PROTEASE-RELATED"/>
    <property type="match status" value="1"/>
</dbReference>
<dbReference type="AlphaFoldDB" id="A0A8T0FRB7"/>
<evidence type="ECO:0000313" key="2">
    <source>
        <dbReference type="Proteomes" id="UP000807504"/>
    </source>
</evidence>
<reference evidence="1" key="1">
    <citation type="journal article" date="2020" name="bioRxiv">
        <title>Chromosome-level reference genome of the European wasp spider Argiope bruennichi: a resource for studies on range expansion and evolutionary adaptation.</title>
        <authorList>
            <person name="Sheffer M.M."/>
            <person name="Hoppe A."/>
            <person name="Krehenwinkel H."/>
            <person name="Uhl G."/>
            <person name="Kuss A.W."/>
            <person name="Jensen L."/>
            <person name="Jensen C."/>
            <person name="Gillespie R.G."/>
            <person name="Hoff K.J."/>
            <person name="Prost S."/>
        </authorList>
    </citation>
    <scope>NUCLEOTIDE SEQUENCE</scope>
</reference>
<accession>A0A8T0FRB7</accession>
<organism evidence="1 2">
    <name type="scientific">Argiope bruennichi</name>
    <name type="common">Wasp spider</name>
    <name type="synonym">Aranea bruennichi</name>
    <dbReference type="NCBI Taxonomy" id="94029"/>
    <lineage>
        <taxon>Eukaryota</taxon>
        <taxon>Metazoa</taxon>
        <taxon>Ecdysozoa</taxon>
        <taxon>Arthropoda</taxon>
        <taxon>Chelicerata</taxon>
        <taxon>Arachnida</taxon>
        <taxon>Araneae</taxon>
        <taxon>Araneomorphae</taxon>
        <taxon>Entelegynae</taxon>
        <taxon>Araneoidea</taxon>
        <taxon>Araneidae</taxon>
        <taxon>Argiope</taxon>
    </lineage>
</organism>